<dbReference type="EMBL" id="MLAK01000374">
    <property type="protein sequence ID" value="OHT14432.1"/>
    <property type="molecule type" value="Genomic_DNA"/>
</dbReference>
<gene>
    <name evidence="2" type="ORF">TRFO_15223</name>
</gene>
<feature type="region of interest" description="Disordered" evidence="1">
    <location>
        <begin position="534"/>
        <end position="600"/>
    </location>
</feature>
<evidence type="ECO:0000313" key="3">
    <source>
        <dbReference type="Proteomes" id="UP000179807"/>
    </source>
</evidence>
<dbReference type="AlphaFoldDB" id="A0A1J4KU48"/>
<dbReference type="VEuPathDB" id="TrichDB:TRFO_15223"/>
<protein>
    <submittedName>
        <fullName evidence="2">Uncharacterized protein</fullName>
    </submittedName>
</protein>
<evidence type="ECO:0000313" key="2">
    <source>
        <dbReference type="EMBL" id="OHT14432.1"/>
    </source>
</evidence>
<feature type="compositionally biased region" description="Polar residues" evidence="1">
    <location>
        <begin position="591"/>
        <end position="600"/>
    </location>
</feature>
<feature type="region of interest" description="Disordered" evidence="1">
    <location>
        <begin position="365"/>
        <end position="388"/>
    </location>
</feature>
<proteinExistence type="predicted"/>
<feature type="region of interest" description="Disordered" evidence="1">
    <location>
        <begin position="445"/>
        <end position="471"/>
    </location>
</feature>
<keyword evidence="3" id="KW-1185">Reference proteome</keyword>
<dbReference type="GeneID" id="94832968"/>
<name>A0A1J4KU48_9EUKA</name>
<evidence type="ECO:0000256" key="1">
    <source>
        <dbReference type="SAM" id="MobiDB-lite"/>
    </source>
</evidence>
<comment type="caution">
    <text evidence="2">The sequence shown here is derived from an EMBL/GenBank/DDBJ whole genome shotgun (WGS) entry which is preliminary data.</text>
</comment>
<dbReference type="Proteomes" id="UP000179807">
    <property type="component" value="Unassembled WGS sequence"/>
</dbReference>
<sequence>MQDVEEQFIDDNNEERQSRSFIIKTYSESSSFQNICELTYQKIIHIRGVKYTLIIFQNPVWRSELSKKTGIPTSHIKIVDKNATDPLPKLTETFYICGFYETGLTLDECDNILHQFSTKISITFNVSVINVSSSNCEESDRTAIKLFLPKLYPCLDISTSINVPCVRLYVDYFPAYQNQVITEDEIHTIFSQNIRNIVISEDNTIVDLMLYKKEDMTALIDRRFVRTEKCDISITSILTLTTLQRVSRNELKIERLPSDFDLEKAYELVKGCSNIYRVKIVNLNATMKTAIIQFTSNKDAGNFLNRPRKYNNQSLKVSRNDTRNQFPNISTPARPLADKPFVQKPNQTAPFSTIVSNPVPRPPFITSQSADENIKPRATDESGDEPVKIPKNSLIVSITTEKTSKIDYTPPPIFFALSDNKNEAQQQNSQQQTSQPKQQKTVFDFQSPLGFTPPKTLNISKDKNNSPEYGNAKYEGIMKCTTETKTENKTEIKIENKTETTLKTHNEGVTNEEGQNESENFFKKEPIEVKVMNKEENINSDKMNNEEDQESNKGIPDKSMEKEDEERFFLNEKPVEHNVDDGKKPKKESNEVQPPKTQKVEISSDNLKIQANFINKEIENDKKVKRLENIIPEIVFTEKVKKNNILKNDLENKGRIENEEKNDIYQIEDHESVGERRNNVNNTDIIYINPPNHTNTPKAERISQIHKKVDKKKDKTEKKLLEEREIIVKKDLTEKKDPIIKKDPIENKDPILKKDSIENKDPTEKREKEVPKKDKVKENQYPKRMTPVKTSVIVNTVIYSNDLLEKRNRQKKPVFITVFDNPIYKFD</sequence>
<organism evidence="2 3">
    <name type="scientific">Tritrichomonas foetus</name>
    <dbReference type="NCBI Taxonomy" id="1144522"/>
    <lineage>
        <taxon>Eukaryota</taxon>
        <taxon>Metamonada</taxon>
        <taxon>Parabasalia</taxon>
        <taxon>Tritrichomonadida</taxon>
        <taxon>Tritrichomonadidae</taxon>
        <taxon>Tritrichomonas</taxon>
    </lineage>
</organism>
<feature type="compositionally biased region" description="Basic and acidic residues" evidence="1">
    <location>
        <begin position="741"/>
        <end position="781"/>
    </location>
</feature>
<dbReference type="RefSeq" id="XP_068367568.1">
    <property type="nucleotide sequence ID" value="XM_068498264.1"/>
</dbReference>
<reference evidence="2" key="1">
    <citation type="submission" date="2016-10" db="EMBL/GenBank/DDBJ databases">
        <authorList>
            <person name="Benchimol M."/>
            <person name="Almeida L.G."/>
            <person name="Vasconcelos A.T."/>
            <person name="Perreira-Neves A."/>
            <person name="Rosa I.A."/>
            <person name="Tasca T."/>
            <person name="Bogo M.R."/>
            <person name="de Souza W."/>
        </authorList>
    </citation>
    <scope>NUCLEOTIDE SEQUENCE [LARGE SCALE GENOMIC DNA]</scope>
    <source>
        <strain evidence="2">K</strain>
    </source>
</reference>
<feature type="region of interest" description="Disordered" evidence="1">
    <location>
        <begin position="741"/>
        <end position="783"/>
    </location>
</feature>
<feature type="compositionally biased region" description="Basic and acidic residues" evidence="1">
    <location>
        <begin position="372"/>
        <end position="388"/>
    </location>
</feature>
<feature type="compositionally biased region" description="Basic and acidic residues" evidence="1">
    <location>
        <begin position="534"/>
        <end position="545"/>
    </location>
</feature>
<feature type="compositionally biased region" description="Basic and acidic residues" evidence="1">
    <location>
        <begin position="555"/>
        <end position="590"/>
    </location>
</feature>
<accession>A0A1J4KU48</accession>